<sequence length="213" mass="22960">MQNTKNILLMSLFALIGISLNVSAETAMSWNLARDVMLAKESVVANSPWTFMQNTSGVNKPENYTLLPFFKADDCTAQPVTCWQDPVSGAHVSVHFKTYTFTGNGSFVIAPGNVAFHPGKNSQTVIRWSSPVVGEVNVLGRVNSIHDSCGDGVAWSLNLDDSVLQSGSLARGTGAVFSVSKVPVSKLSSIYFVLDKKANYSCDTSTIDMLITK</sequence>
<name>A0AAU7X0Z6_9PSED</name>
<dbReference type="RefSeq" id="WP_041116265.1">
    <property type="nucleotide sequence ID" value="NZ_CP158490.1"/>
</dbReference>
<organism evidence="2">
    <name type="scientific">Pseudomonas sp. W17</name>
    <dbReference type="NCBI Taxonomy" id="3144407"/>
    <lineage>
        <taxon>Bacteria</taxon>
        <taxon>Pseudomonadati</taxon>
        <taxon>Pseudomonadota</taxon>
        <taxon>Gammaproteobacteria</taxon>
        <taxon>Pseudomonadales</taxon>
        <taxon>Pseudomonadaceae</taxon>
        <taxon>Pseudomonas</taxon>
    </lineage>
</organism>
<feature type="signal peptide" evidence="1">
    <location>
        <begin position="1"/>
        <end position="24"/>
    </location>
</feature>
<feature type="chain" id="PRO_5043829230" evidence="1">
    <location>
        <begin position="25"/>
        <end position="213"/>
    </location>
</feature>
<reference evidence="2" key="1">
    <citation type="submission" date="2024-06" db="EMBL/GenBank/DDBJ databases">
        <authorList>
            <person name="Wu L."/>
        </authorList>
    </citation>
    <scope>NUCLEOTIDE SEQUENCE</scope>
    <source>
        <strain evidence="2">W17</strain>
    </source>
</reference>
<dbReference type="EMBL" id="CP158490">
    <property type="protein sequence ID" value="XBY25467.1"/>
    <property type="molecule type" value="Genomic_DNA"/>
</dbReference>
<proteinExistence type="predicted"/>
<evidence type="ECO:0000256" key="1">
    <source>
        <dbReference type="SAM" id="SignalP"/>
    </source>
</evidence>
<keyword evidence="1" id="KW-0732">Signal</keyword>
<accession>A0AAU7X0Z6</accession>
<evidence type="ECO:0000313" key="2">
    <source>
        <dbReference type="EMBL" id="XBY25467.1"/>
    </source>
</evidence>
<protein>
    <submittedName>
        <fullName evidence="2">Uncharacterized protein</fullName>
    </submittedName>
</protein>
<gene>
    <name evidence="2" type="ORF">ABCR88_06445</name>
</gene>
<dbReference type="GeneID" id="57474249"/>
<dbReference type="AlphaFoldDB" id="A0AAU7X0Z6"/>